<accession>A0AAV7I7A9</accession>
<sequence length="103" mass="11727">MPQQAKDVALAITDFIHQVCAQRANEEKVVSKLIREIPRIGSLGSTRFLASPEVTHNQRKNSSRAGLDDFHQYTILASRVDRTRSILNNPTENQLTEIWQKLD</sequence>
<organism evidence="1 2">
    <name type="scientific">Cotesia glomerata</name>
    <name type="common">Lepidopteran parasitic wasp</name>
    <name type="synonym">Apanteles glomeratus</name>
    <dbReference type="NCBI Taxonomy" id="32391"/>
    <lineage>
        <taxon>Eukaryota</taxon>
        <taxon>Metazoa</taxon>
        <taxon>Ecdysozoa</taxon>
        <taxon>Arthropoda</taxon>
        <taxon>Hexapoda</taxon>
        <taxon>Insecta</taxon>
        <taxon>Pterygota</taxon>
        <taxon>Neoptera</taxon>
        <taxon>Endopterygota</taxon>
        <taxon>Hymenoptera</taxon>
        <taxon>Apocrita</taxon>
        <taxon>Ichneumonoidea</taxon>
        <taxon>Braconidae</taxon>
        <taxon>Microgastrinae</taxon>
        <taxon>Cotesia</taxon>
    </lineage>
</organism>
<dbReference type="EMBL" id="JAHXZJ010002237">
    <property type="protein sequence ID" value="KAH0546712.1"/>
    <property type="molecule type" value="Genomic_DNA"/>
</dbReference>
<proteinExistence type="predicted"/>
<dbReference type="AlphaFoldDB" id="A0AAV7I7A9"/>
<protein>
    <submittedName>
        <fullName evidence="1">Uncharacterized protein</fullName>
    </submittedName>
</protein>
<name>A0AAV7I7A9_COTGL</name>
<gene>
    <name evidence="1" type="ORF">KQX54_014090</name>
</gene>
<dbReference type="Proteomes" id="UP000826195">
    <property type="component" value="Unassembled WGS sequence"/>
</dbReference>
<keyword evidence="2" id="KW-1185">Reference proteome</keyword>
<reference evidence="1 2" key="1">
    <citation type="journal article" date="2021" name="J. Hered.">
        <title>A chromosome-level genome assembly of the parasitoid wasp, Cotesia glomerata (Hymenoptera: Braconidae).</title>
        <authorList>
            <person name="Pinto B.J."/>
            <person name="Weis J.J."/>
            <person name="Gamble T."/>
            <person name="Ode P.J."/>
            <person name="Paul R."/>
            <person name="Zaspel J.M."/>
        </authorList>
    </citation>
    <scope>NUCLEOTIDE SEQUENCE [LARGE SCALE GENOMIC DNA]</scope>
    <source>
        <strain evidence="1">CgM1</strain>
    </source>
</reference>
<evidence type="ECO:0000313" key="2">
    <source>
        <dbReference type="Proteomes" id="UP000826195"/>
    </source>
</evidence>
<comment type="caution">
    <text evidence="1">The sequence shown here is derived from an EMBL/GenBank/DDBJ whole genome shotgun (WGS) entry which is preliminary data.</text>
</comment>
<evidence type="ECO:0000313" key="1">
    <source>
        <dbReference type="EMBL" id="KAH0546712.1"/>
    </source>
</evidence>